<evidence type="ECO:0000313" key="2">
    <source>
        <dbReference type="EMBL" id="KAK3745639.1"/>
    </source>
</evidence>
<keyword evidence="3" id="KW-1185">Reference proteome</keyword>
<evidence type="ECO:0000313" key="3">
    <source>
        <dbReference type="Proteomes" id="UP001283361"/>
    </source>
</evidence>
<keyword evidence="1" id="KW-0732">Signal</keyword>
<proteinExistence type="predicted"/>
<comment type="caution">
    <text evidence="2">The sequence shown here is derived from an EMBL/GenBank/DDBJ whole genome shotgun (WGS) entry which is preliminary data.</text>
</comment>
<accession>A0AAE1CYK6</accession>
<dbReference type="EMBL" id="JAWDGP010006203">
    <property type="protein sequence ID" value="KAK3745639.1"/>
    <property type="molecule type" value="Genomic_DNA"/>
</dbReference>
<feature type="signal peptide" evidence="1">
    <location>
        <begin position="1"/>
        <end position="21"/>
    </location>
</feature>
<organism evidence="2 3">
    <name type="scientific">Elysia crispata</name>
    <name type="common">lettuce slug</name>
    <dbReference type="NCBI Taxonomy" id="231223"/>
    <lineage>
        <taxon>Eukaryota</taxon>
        <taxon>Metazoa</taxon>
        <taxon>Spiralia</taxon>
        <taxon>Lophotrochozoa</taxon>
        <taxon>Mollusca</taxon>
        <taxon>Gastropoda</taxon>
        <taxon>Heterobranchia</taxon>
        <taxon>Euthyneura</taxon>
        <taxon>Panpulmonata</taxon>
        <taxon>Sacoglossa</taxon>
        <taxon>Placobranchoidea</taxon>
        <taxon>Plakobranchidae</taxon>
        <taxon>Elysia</taxon>
    </lineage>
</organism>
<sequence length="131" mass="14531">MHSFFVLSFPTTWLMSSGVQGHRWESNSSGDQNSLHSKSGQESYLVSSCDHQYHRFSLEHSWQPTTLVNVSSPLIPSHPPTPPHPSLPLTSESPMLLSPLTPGHHGADLLAVIGQRFMVKNSPFSFNSRLI</sequence>
<feature type="chain" id="PRO_5041921162" evidence="1">
    <location>
        <begin position="22"/>
        <end position="131"/>
    </location>
</feature>
<dbReference type="AlphaFoldDB" id="A0AAE1CYK6"/>
<protein>
    <submittedName>
        <fullName evidence="2">Uncharacterized protein</fullName>
    </submittedName>
</protein>
<gene>
    <name evidence="2" type="ORF">RRG08_015427</name>
</gene>
<evidence type="ECO:0000256" key="1">
    <source>
        <dbReference type="SAM" id="SignalP"/>
    </source>
</evidence>
<reference evidence="2" key="1">
    <citation type="journal article" date="2023" name="G3 (Bethesda)">
        <title>A reference genome for the long-term kleptoplast-retaining sea slug Elysia crispata morphotype clarki.</title>
        <authorList>
            <person name="Eastman K.E."/>
            <person name="Pendleton A.L."/>
            <person name="Shaikh M.A."/>
            <person name="Suttiyut T."/>
            <person name="Ogas R."/>
            <person name="Tomko P."/>
            <person name="Gavelis G."/>
            <person name="Widhalm J.R."/>
            <person name="Wisecaver J.H."/>
        </authorList>
    </citation>
    <scope>NUCLEOTIDE SEQUENCE</scope>
    <source>
        <strain evidence="2">ECLA1</strain>
    </source>
</reference>
<name>A0AAE1CYK6_9GAST</name>
<dbReference type="Proteomes" id="UP001283361">
    <property type="component" value="Unassembled WGS sequence"/>
</dbReference>